<dbReference type="PANTHER" id="PTHR45398">
    <property type="match status" value="1"/>
</dbReference>
<comment type="caution">
    <text evidence="2">The sequence shown here is derived from an EMBL/GenBank/DDBJ whole genome shotgun (WGS) entry which is preliminary data.</text>
</comment>
<dbReference type="InterPro" id="IPR000873">
    <property type="entry name" value="AMP-dep_synth/lig_dom"/>
</dbReference>
<gene>
    <name evidence="2" type="ORF">FNY66_12340</name>
</gene>
<dbReference type="RefSeq" id="WP_150311337.1">
    <property type="nucleotide sequence ID" value="NZ_VMSO01000019.1"/>
</dbReference>
<dbReference type="EMBL" id="VMSO01000019">
    <property type="protein sequence ID" value="KAA8500686.1"/>
    <property type="molecule type" value="Genomic_DNA"/>
</dbReference>
<dbReference type="SUPFAM" id="SSF56801">
    <property type="entry name" value="Acetyl-CoA synthetase-like"/>
    <property type="match status" value="1"/>
</dbReference>
<evidence type="ECO:0000313" key="3">
    <source>
        <dbReference type="Proteomes" id="UP000322025"/>
    </source>
</evidence>
<dbReference type="OrthoDB" id="9778383at2"/>
<dbReference type="Gene3D" id="3.40.50.12780">
    <property type="entry name" value="N-terminal domain of ligase-like"/>
    <property type="match status" value="1"/>
</dbReference>
<keyword evidence="3" id="KW-1185">Reference proteome</keyword>
<accession>A0A5M9HYT1</accession>
<dbReference type="Gene3D" id="3.30.300.30">
    <property type="match status" value="1"/>
</dbReference>
<dbReference type="InterPro" id="IPR045851">
    <property type="entry name" value="AMP-bd_C_sf"/>
</dbReference>
<protein>
    <submittedName>
        <fullName evidence="2">Amino acid adenylation domain-containing protein</fullName>
    </submittedName>
</protein>
<dbReference type="InterPro" id="IPR042099">
    <property type="entry name" value="ANL_N_sf"/>
</dbReference>
<sequence>MTITEHFSNTCLRMNNKIALVDIKKQYTFIDIYNYAGKISAYIHKNYQLCGDGIGIFINGSAESLILILGIICSGNYYIPINSENPQELINETIALTNPKLLLSPNNCKTATLIPSGTPLVFINEILNCTQELLFKNVTDESPLYAILTSGSTGHPKIILKNHLSMDEFIINFTHCFDIDETENIGNQIPFYSDAAQKELYLLIYTGCRITMIPQYYFALPYALVSYINSHNITILPWVPSAFDVIVKFNILKKDTFNGLKCTFWVGERIKRTSIEYWRNHFPHVRHVNIYGMSELAGICTYYNMNTELPEIIPIGTPLPHCTLTFWDGESISSQGELLISSCSLATSIITERGLQTIDTVTLCYNHHFLRFYKTGDYGYLDQSGNYVITGRRDNMIKINGYRIDTSDIERTLERNTLVDNTSIIFYDNQLFAFVALSDDFPEARKALREFASQNLPRYSQPHTYYFLSSIPLNKNGKKDKTSLLNKLVLGEFNHGNPQ</sequence>
<dbReference type="AlphaFoldDB" id="A0A5M9HYT1"/>
<name>A0A5M9HYT1_9FIRM</name>
<feature type="domain" description="AMP-dependent synthetase/ligase" evidence="1">
    <location>
        <begin position="11"/>
        <end position="346"/>
    </location>
</feature>
<proteinExistence type="predicted"/>
<dbReference type="Pfam" id="PF00501">
    <property type="entry name" value="AMP-binding"/>
    <property type="match status" value="1"/>
</dbReference>
<reference evidence="2" key="1">
    <citation type="submission" date="2019-07" db="EMBL/GenBank/DDBJ databases">
        <authorList>
            <person name="Wongkuna S."/>
            <person name="Scaria J."/>
        </authorList>
    </citation>
    <scope>NUCLEOTIDE SEQUENCE [LARGE SCALE GENOMIC DNA]</scope>
    <source>
        <strain evidence="2">SW178</strain>
    </source>
</reference>
<organism evidence="2 3">
    <name type="scientific">Mediterraneibacter catenae</name>
    <dbReference type="NCBI Taxonomy" id="2594882"/>
    <lineage>
        <taxon>Bacteria</taxon>
        <taxon>Bacillati</taxon>
        <taxon>Bacillota</taxon>
        <taxon>Clostridia</taxon>
        <taxon>Lachnospirales</taxon>
        <taxon>Lachnospiraceae</taxon>
        <taxon>Mediterraneibacter</taxon>
    </lineage>
</organism>
<evidence type="ECO:0000259" key="1">
    <source>
        <dbReference type="Pfam" id="PF00501"/>
    </source>
</evidence>
<dbReference type="Proteomes" id="UP000322025">
    <property type="component" value="Unassembled WGS sequence"/>
</dbReference>
<evidence type="ECO:0000313" key="2">
    <source>
        <dbReference type="EMBL" id="KAA8500686.1"/>
    </source>
</evidence>
<dbReference type="PANTHER" id="PTHR45398:SF1">
    <property type="entry name" value="ENZYME, PUTATIVE (JCVI)-RELATED"/>
    <property type="match status" value="1"/>
</dbReference>